<organism evidence="2 3">
    <name type="scientific">Periplaneta americana</name>
    <name type="common">American cockroach</name>
    <name type="synonym">Blatta americana</name>
    <dbReference type="NCBI Taxonomy" id="6978"/>
    <lineage>
        <taxon>Eukaryota</taxon>
        <taxon>Metazoa</taxon>
        <taxon>Ecdysozoa</taxon>
        <taxon>Arthropoda</taxon>
        <taxon>Hexapoda</taxon>
        <taxon>Insecta</taxon>
        <taxon>Pterygota</taxon>
        <taxon>Neoptera</taxon>
        <taxon>Polyneoptera</taxon>
        <taxon>Dictyoptera</taxon>
        <taxon>Blattodea</taxon>
        <taxon>Blattoidea</taxon>
        <taxon>Blattidae</taxon>
        <taxon>Blattinae</taxon>
        <taxon>Periplaneta</taxon>
    </lineage>
</organism>
<accession>A0ABQ8TDI8</accession>
<feature type="region of interest" description="Disordered" evidence="1">
    <location>
        <begin position="241"/>
        <end position="262"/>
    </location>
</feature>
<gene>
    <name evidence="2" type="ORF">ANN_06439</name>
</gene>
<protein>
    <submittedName>
        <fullName evidence="2">Uncharacterized protein</fullName>
    </submittedName>
</protein>
<dbReference type="EMBL" id="JAJSOF020000011">
    <property type="protein sequence ID" value="KAJ4444643.1"/>
    <property type="molecule type" value="Genomic_DNA"/>
</dbReference>
<reference evidence="2 3" key="1">
    <citation type="journal article" date="2022" name="Allergy">
        <title>Genome assembly and annotation of Periplaneta americana reveal a comprehensive cockroach allergen profile.</title>
        <authorList>
            <person name="Wang L."/>
            <person name="Xiong Q."/>
            <person name="Saelim N."/>
            <person name="Wang L."/>
            <person name="Nong W."/>
            <person name="Wan A.T."/>
            <person name="Shi M."/>
            <person name="Liu X."/>
            <person name="Cao Q."/>
            <person name="Hui J.H.L."/>
            <person name="Sookrung N."/>
            <person name="Leung T.F."/>
            <person name="Tungtrongchitr A."/>
            <person name="Tsui S.K.W."/>
        </authorList>
    </citation>
    <scope>NUCLEOTIDE SEQUENCE [LARGE SCALE GENOMIC DNA]</scope>
    <source>
        <strain evidence="2">PWHHKU_190912</strain>
    </source>
</reference>
<proteinExistence type="predicted"/>
<sequence length="324" mass="37459">MNLVEYGLDLTWDKLRTKDLHTLDNVKARFLKTALGVSKHTLSRLVYVLAHETFLIEELRTKLDLPSTSNWKKALDERIRKREDIWEDFYTTEAMINRTWTNTNQKLRHFVTSLAVHGYHHKICRIQCFHEPDDNFLRSDALSTKSHRIPIPVSDRIVSVELKTRVQIPVPERIFLRPTTLSSYDDAEYLHGNFICTSVMKLLLYCAYCCNEVRKSCIHTCGYTVQRSARPSYFMVTARRRERGEGSTVGGRPTRDGANGRRKCGTCKKVSECEAEVTATFHTRRSWQPRARKGVVGNNDDDDRRPSQILAPNVGQRRPSQSFP</sequence>
<keyword evidence="3" id="KW-1185">Reference proteome</keyword>
<evidence type="ECO:0000256" key="1">
    <source>
        <dbReference type="SAM" id="MobiDB-lite"/>
    </source>
</evidence>
<evidence type="ECO:0000313" key="2">
    <source>
        <dbReference type="EMBL" id="KAJ4444643.1"/>
    </source>
</evidence>
<name>A0ABQ8TDI8_PERAM</name>
<evidence type="ECO:0000313" key="3">
    <source>
        <dbReference type="Proteomes" id="UP001148838"/>
    </source>
</evidence>
<feature type="region of interest" description="Disordered" evidence="1">
    <location>
        <begin position="286"/>
        <end position="324"/>
    </location>
</feature>
<dbReference type="Proteomes" id="UP001148838">
    <property type="component" value="Unassembled WGS sequence"/>
</dbReference>
<comment type="caution">
    <text evidence="2">The sequence shown here is derived from an EMBL/GenBank/DDBJ whole genome shotgun (WGS) entry which is preliminary data.</text>
</comment>